<keyword evidence="8" id="KW-1185">Reference proteome</keyword>
<protein>
    <recommendedName>
        <fullName evidence="1">chorismate mutase</fullName>
        <ecNumber evidence="1">5.4.99.5</ecNumber>
    </recommendedName>
</protein>
<evidence type="ECO:0000256" key="3">
    <source>
        <dbReference type="SAM" id="Coils"/>
    </source>
</evidence>
<dbReference type="NCBIfam" id="NF008400">
    <property type="entry name" value="PRK11199.1"/>
    <property type="match status" value="1"/>
</dbReference>
<feature type="compositionally biased region" description="Low complexity" evidence="4">
    <location>
        <begin position="101"/>
        <end position="114"/>
    </location>
</feature>
<dbReference type="SUPFAM" id="SSF48179">
    <property type="entry name" value="6-phosphogluconate dehydrogenase C-terminal domain-like"/>
    <property type="match status" value="1"/>
</dbReference>
<dbReference type="Pfam" id="PF20463">
    <property type="entry name" value="PDH_C"/>
    <property type="match status" value="1"/>
</dbReference>
<dbReference type="PANTHER" id="PTHR21363">
    <property type="entry name" value="PREPHENATE DEHYDROGENASE"/>
    <property type="match status" value="1"/>
</dbReference>
<evidence type="ECO:0000256" key="4">
    <source>
        <dbReference type="SAM" id="MobiDB-lite"/>
    </source>
</evidence>
<dbReference type="Gene3D" id="1.20.59.10">
    <property type="entry name" value="Chorismate mutase"/>
    <property type="match status" value="1"/>
</dbReference>
<evidence type="ECO:0000256" key="1">
    <source>
        <dbReference type="ARBA" id="ARBA00012404"/>
    </source>
</evidence>
<reference evidence="7 8" key="1">
    <citation type="submission" date="2018-05" db="EMBL/GenBank/DDBJ databases">
        <title>Genomic Encyclopedia of Type Strains, Phase IV (KMG-IV): sequencing the most valuable type-strain genomes for metagenomic binning, comparative biology and taxonomic classification.</title>
        <authorList>
            <person name="Goeker M."/>
        </authorList>
    </citation>
    <scope>NUCLEOTIDE SEQUENCE [LARGE SCALE GENOMIC DNA]</scope>
    <source>
        <strain evidence="7 8">DSM 25350</strain>
    </source>
</reference>
<dbReference type="RefSeq" id="WP_109763450.1">
    <property type="nucleotide sequence ID" value="NZ_QGGU01000006.1"/>
</dbReference>
<dbReference type="SMART" id="SM00830">
    <property type="entry name" value="CM_2"/>
    <property type="match status" value="1"/>
</dbReference>
<dbReference type="Pfam" id="PF02153">
    <property type="entry name" value="PDH_N"/>
    <property type="match status" value="1"/>
</dbReference>
<evidence type="ECO:0000259" key="5">
    <source>
        <dbReference type="PROSITE" id="PS51168"/>
    </source>
</evidence>
<dbReference type="AlphaFoldDB" id="A0A316FRH9"/>
<dbReference type="InterPro" id="IPR036979">
    <property type="entry name" value="CM_dom_sf"/>
</dbReference>
<evidence type="ECO:0000259" key="6">
    <source>
        <dbReference type="PROSITE" id="PS51176"/>
    </source>
</evidence>
<dbReference type="InterPro" id="IPR008927">
    <property type="entry name" value="6-PGluconate_DH-like_C_sf"/>
</dbReference>
<dbReference type="GO" id="GO:0006571">
    <property type="term" value="P:tyrosine biosynthetic process"/>
    <property type="evidence" value="ECO:0007669"/>
    <property type="project" value="InterPro"/>
</dbReference>
<dbReference type="Pfam" id="PF01817">
    <property type="entry name" value="CM_2"/>
    <property type="match status" value="1"/>
</dbReference>
<evidence type="ECO:0000313" key="8">
    <source>
        <dbReference type="Proteomes" id="UP000245790"/>
    </source>
</evidence>
<keyword evidence="3" id="KW-0175">Coiled coil</keyword>
<organism evidence="7 8">
    <name type="scientific">Pleionea mediterranea</name>
    <dbReference type="NCBI Taxonomy" id="523701"/>
    <lineage>
        <taxon>Bacteria</taxon>
        <taxon>Pseudomonadati</taxon>
        <taxon>Pseudomonadota</taxon>
        <taxon>Gammaproteobacteria</taxon>
        <taxon>Oceanospirillales</taxon>
        <taxon>Pleioneaceae</taxon>
        <taxon>Pleionea</taxon>
    </lineage>
</organism>
<dbReference type="GO" id="GO:0004665">
    <property type="term" value="F:prephenate dehydrogenase (NADP+) activity"/>
    <property type="evidence" value="ECO:0007669"/>
    <property type="project" value="InterPro"/>
</dbReference>
<dbReference type="InterPro" id="IPR036263">
    <property type="entry name" value="Chorismate_II_sf"/>
</dbReference>
<feature type="coiled-coil region" evidence="3">
    <location>
        <begin position="1"/>
        <end position="28"/>
    </location>
</feature>
<dbReference type="InterPro" id="IPR046825">
    <property type="entry name" value="PDH_C"/>
</dbReference>
<dbReference type="InterPro" id="IPR003099">
    <property type="entry name" value="Prephen_DH"/>
</dbReference>
<dbReference type="InterPro" id="IPR050812">
    <property type="entry name" value="Preph/Arog_dehydrog"/>
</dbReference>
<dbReference type="SUPFAM" id="SSF51735">
    <property type="entry name" value="NAD(P)-binding Rossmann-fold domains"/>
    <property type="match status" value="1"/>
</dbReference>
<dbReference type="Proteomes" id="UP000245790">
    <property type="component" value="Unassembled WGS sequence"/>
</dbReference>
<name>A0A316FRH9_9GAMM</name>
<dbReference type="InterPro" id="IPR046826">
    <property type="entry name" value="PDH_N"/>
</dbReference>
<sequence length="393" mass="44765">MKNDRQQLEQLRQSIDECDEALLALLKKRQGFVEQLVAHKQAAGDAVFVPEREQAIFQRLTDRADFYGLDFELVRDILQRIMRDSYARQARIQRHISPQNQDHQPATQPHQQPQSAKSICVIGGKGQLGGFFVEQFRLSGHSVCVLDRNDWPNADQLLANKDLVLIAVPMAETETTIEQLSGLSDHTLLADITSVKHQPLQHMLKVHSGPVIGLHPMFGPGQSHMARQLLLYTQGRQPEASDWLLQQFRQWGCYTESIDAEAHDTLMGTVQALRHFVTFVTGWQLMANGQSLDELLRVSSPIYRLELSLIGRLFAQQPELYVDIWLKSEQAPSVISAFGDCFKQAEGWINKGERTQLINQFKQIADYFSHSNADFFQQSDTLLEAFRERIQSS</sequence>
<dbReference type="EC" id="5.4.99.5" evidence="1"/>
<dbReference type="OrthoDB" id="5939631at2"/>
<dbReference type="Gene3D" id="1.10.3660.10">
    <property type="entry name" value="6-phosphogluconate dehydrogenase C-terminal like domain"/>
    <property type="match status" value="1"/>
</dbReference>
<evidence type="ECO:0000313" key="7">
    <source>
        <dbReference type="EMBL" id="PWK50782.1"/>
    </source>
</evidence>
<dbReference type="GO" id="GO:0070403">
    <property type="term" value="F:NAD+ binding"/>
    <property type="evidence" value="ECO:0007669"/>
    <property type="project" value="InterPro"/>
</dbReference>
<dbReference type="InterPro" id="IPR002701">
    <property type="entry name" value="CM_II_prokaryot"/>
</dbReference>
<keyword evidence="2" id="KW-0560">Oxidoreductase</keyword>
<dbReference type="GO" id="GO:0008977">
    <property type="term" value="F:prephenate dehydrogenase (NAD+) activity"/>
    <property type="evidence" value="ECO:0007669"/>
    <property type="project" value="InterPro"/>
</dbReference>
<dbReference type="InterPro" id="IPR036291">
    <property type="entry name" value="NAD(P)-bd_dom_sf"/>
</dbReference>
<dbReference type="GO" id="GO:0046417">
    <property type="term" value="P:chorismate metabolic process"/>
    <property type="evidence" value="ECO:0007669"/>
    <property type="project" value="InterPro"/>
</dbReference>
<dbReference type="SUPFAM" id="SSF48600">
    <property type="entry name" value="Chorismate mutase II"/>
    <property type="match status" value="1"/>
</dbReference>
<feature type="domain" description="Prephenate/arogenate dehydrogenase" evidence="6">
    <location>
        <begin position="117"/>
        <end position="379"/>
    </location>
</feature>
<comment type="caution">
    <text evidence="7">The sequence shown here is derived from an EMBL/GenBank/DDBJ whole genome shotgun (WGS) entry which is preliminary data.</text>
</comment>
<dbReference type="Gene3D" id="3.40.50.720">
    <property type="entry name" value="NAD(P)-binding Rossmann-like Domain"/>
    <property type="match status" value="1"/>
</dbReference>
<dbReference type="GO" id="GO:0004106">
    <property type="term" value="F:chorismate mutase activity"/>
    <property type="evidence" value="ECO:0007669"/>
    <property type="project" value="UniProtKB-EC"/>
</dbReference>
<accession>A0A316FRH9</accession>
<dbReference type="PANTHER" id="PTHR21363:SF0">
    <property type="entry name" value="PREPHENATE DEHYDROGENASE [NADP(+)]"/>
    <property type="match status" value="1"/>
</dbReference>
<gene>
    <name evidence="7" type="ORF">C8D97_10669</name>
</gene>
<dbReference type="EMBL" id="QGGU01000006">
    <property type="protein sequence ID" value="PWK50782.1"/>
    <property type="molecule type" value="Genomic_DNA"/>
</dbReference>
<feature type="region of interest" description="Disordered" evidence="4">
    <location>
        <begin position="96"/>
        <end position="116"/>
    </location>
</feature>
<proteinExistence type="predicted"/>
<dbReference type="PROSITE" id="PS51168">
    <property type="entry name" value="CHORISMATE_MUT_2"/>
    <property type="match status" value="1"/>
</dbReference>
<feature type="domain" description="Chorismate mutase" evidence="5">
    <location>
        <begin position="2"/>
        <end position="93"/>
    </location>
</feature>
<dbReference type="PROSITE" id="PS51176">
    <property type="entry name" value="PDH_ADH"/>
    <property type="match status" value="1"/>
</dbReference>
<evidence type="ECO:0000256" key="2">
    <source>
        <dbReference type="ARBA" id="ARBA00023002"/>
    </source>
</evidence>